<evidence type="ECO:0000256" key="3">
    <source>
        <dbReference type="ARBA" id="ARBA00022729"/>
    </source>
</evidence>
<dbReference type="InterPro" id="IPR033985">
    <property type="entry name" value="SusD-like_N"/>
</dbReference>
<evidence type="ECO:0000256" key="5">
    <source>
        <dbReference type="ARBA" id="ARBA00023237"/>
    </source>
</evidence>
<gene>
    <name evidence="8" type="ORF">ACFFUR_17100</name>
</gene>
<evidence type="ECO:0000259" key="6">
    <source>
        <dbReference type="Pfam" id="PF07980"/>
    </source>
</evidence>
<organism evidence="8 9">
    <name type="scientific">Echinicola jeungdonensis</name>
    <dbReference type="NCBI Taxonomy" id="709343"/>
    <lineage>
        <taxon>Bacteria</taxon>
        <taxon>Pseudomonadati</taxon>
        <taxon>Bacteroidota</taxon>
        <taxon>Cytophagia</taxon>
        <taxon>Cytophagales</taxon>
        <taxon>Cyclobacteriaceae</taxon>
        <taxon>Echinicola</taxon>
    </lineage>
</organism>
<keyword evidence="9" id="KW-1185">Reference proteome</keyword>
<dbReference type="PROSITE" id="PS51257">
    <property type="entry name" value="PROKAR_LIPOPROTEIN"/>
    <property type="match status" value="1"/>
</dbReference>
<protein>
    <submittedName>
        <fullName evidence="8">RagB/SusD family nutrient uptake outer membrane protein</fullName>
    </submittedName>
</protein>
<dbReference type="SUPFAM" id="SSF48452">
    <property type="entry name" value="TPR-like"/>
    <property type="match status" value="1"/>
</dbReference>
<dbReference type="Gene3D" id="1.25.40.390">
    <property type="match status" value="1"/>
</dbReference>
<comment type="similarity">
    <text evidence="2">Belongs to the SusD family.</text>
</comment>
<sequence length="533" mass="59524">MKKYIILYVWVIGLMGLSSCEDFLEEENRNYLSDEILLSDPKALDQLVANAYDKLRLATTFYDLDHQGTDVFTRMNIVAGISDLNDYVNLRPTNGSIGIYWTNYYNVVAAANTAISRADQVQGISDADKSRGLGEAKFLRAFAYFHLVENYGGVPLVLEEIRSSQSEFSRASEQEVYQQIISDLDDALSGVDENPSLYGRVSKDAVRHLKAKVLLTQGYKDFGSAQDFADAAALAETVIDKHPLVDDFASLVSRENQRNSEVIFSMLYGSNPVSRGLGNNRHLLFKFVYDVYPGQTRSTQYHRGLGRAPTPYFFELFEEGDEREAATIRRLMIAEVDSNDGMISEGDTSIYFPKTPWSQAVIDSKPYAVINPGEYFSPDGLTQVHFPMFKKFDDPGVPYTNPGINPDGERDAILIRSGETRLIAAEAYLQAGDPGKAAEHLNALRLRADLETMVAPEDVDIDLILDESAIEMAGEISRWMDLKRTGKLIERVLEHNPHAALNNAIKQHHLLRPIPQSEYDVSGGSIGQNEGYN</sequence>
<keyword evidence="5" id="KW-0998">Cell outer membrane</keyword>
<evidence type="ECO:0000313" key="9">
    <source>
        <dbReference type="Proteomes" id="UP001589654"/>
    </source>
</evidence>
<keyword evidence="4" id="KW-0472">Membrane</keyword>
<comment type="caution">
    <text evidence="8">The sequence shown here is derived from an EMBL/GenBank/DDBJ whole genome shotgun (WGS) entry which is preliminary data.</text>
</comment>
<evidence type="ECO:0000256" key="1">
    <source>
        <dbReference type="ARBA" id="ARBA00004442"/>
    </source>
</evidence>
<evidence type="ECO:0000256" key="4">
    <source>
        <dbReference type="ARBA" id="ARBA00023136"/>
    </source>
</evidence>
<feature type="domain" description="SusD-like N-terminal" evidence="7">
    <location>
        <begin position="22"/>
        <end position="215"/>
    </location>
</feature>
<dbReference type="Proteomes" id="UP001589654">
    <property type="component" value="Unassembled WGS sequence"/>
</dbReference>
<evidence type="ECO:0000259" key="7">
    <source>
        <dbReference type="Pfam" id="PF14322"/>
    </source>
</evidence>
<dbReference type="InterPro" id="IPR011990">
    <property type="entry name" value="TPR-like_helical_dom_sf"/>
</dbReference>
<keyword evidence="3" id="KW-0732">Signal</keyword>
<name>A0ABV5J9M6_9BACT</name>
<reference evidence="8 9" key="1">
    <citation type="submission" date="2024-09" db="EMBL/GenBank/DDBJ databases">
        <authorList>
            <person name="Sun Q."/>
            <person name="Mori K."/>
        </authorList>
    </citation>
    <scope>NUCLEOTIDE SEQUENCE [LARGE SCALE GENOMIC DNA]</scope>
    <source>
        <strain evidence="8 9">CECT 7682</strain>
    </source>
</reference>
<dbReference type="Pfam" id="PF14322">
    <property type="entry name" value="SusD-like_3"/>
    <property type="match status" value="1"/>
</dbReference>
<dbReference type="RefSeq" id="WP_290248917.1">
    <property type="nucleotide sequence ID" value="NZ_JAUFQT010000002.1"/>
</dbReference>
<evidence type="ECO:0000313" key="8">
    <source>
        <dbReference type="EMBL" id="MFB9213538.1"/>
    </source>
</evidence>
<proteinExistence type="inferred from homology"/>
<feature type="domain" description="RagB/SusD" evidence="6">
    <location>
        <begin position="261"/>
        <end position="532"/>
    </location>
</feature>
<dbReference type="EMBL" id="JBHMEW010000068">
    <property type="protein sequence ID" value="MFB9213538.1"/>
    <property type="molecule type" value="Genomic_DNA"/>
</dbReference>
<evidence type="ECO:0000256" key="2">
    <source>
        <dbReference type="ARBA" id="ARBA00006275"/>
    </source>
</evidence>
<accession>A0ABV5J9M6</accession>
<dbReference type="Pfam" id="PF07980">
    <property type="entry name" value="SusD_RagB"/>
    <property type="match status" value="1"/>
</dbReference>
<comment type="subcellular location">
    <subcellularLocation>
        <location evidence="1">Cell outer membrane</location>
    </subcellularLocation>
</comment>
<dbReference type="InterPro" id="IPR012944">
    <property type="entry name" value="SusD_RagB_dom"/>
</dbReference>